<sequence length="212" mass="24310">MKIRTLLKVSPTDVHKDLEEVYKDTALPYSTVVDWARRFREEDPHIALVEIADAVGTSTGTAQAIVHDNMKFRKICPQWVPQLLTQAQKAKRVQCATKLLSEFDRADSRRLFEIVTGDETWVRYSEPLSKEANKVWVAKGQDPPLIPRHDFRDLKVMCYIFFDSNGPVCQICAPKNQTITGSFYTNECPTEVEKLYQKSTAKDWNSWIANIA</sequence>
<dbReference type="EMBL" id="JAKMXF010000299">
    <property type="protein sequence ID" value="KAI6652443.1"/>
    <property type="molecule type" value="Genomic_DNA"/>
</dbReference>
<comment type="caution">
    <text evidence="1">The sequence shown here is derived from an EMBL/GenBank/DDBJ whole genome shotgun (WGS) entry which is preliminary data.</text>
</comment>
<dbReference type="PANTHER" id="PTHR46060">
    <property type="entry name" value="MARINER MOS1 TRANSPOSASE-LIKE PROTEIN"/>
    <property type="match status" value="1"/>
</dbReference>
<dbReference type="Proteomes" id="UP001165289">
    <property type="component" value="Unassembled WGS sequence"/>
</dbReference>
<proteinExistence type="predicted"/>
<protein>
    <submittedName>
        <fullName evidence="1">Transposase</fullName>
    </submittedName>
</protein>
<evidence type="ECO:0000313" key="2">
    <source>
        <dbReference type="Proteomes" id="UP001165289"/>
    </source>
</evidence>
<keyword evidence="2" id="KW-1185">Reference proteome</keyword>
<dbReference type="Gene3D" id="3.30.420.10">
    <property type="entry name" value="Ribonuclease H-like superfamily/Ribonuclease H"/>
    <property type="match status" value="1"/>
</dbReference>
<reference evidence="1 2" key="1">
    <citation type="journal article" date="2023" name="BMC Biol.">
        <title>The compact genome of the sponge Oopsacas minuta (Hexactinellida) is lacking key metazoan core genes.</title>
        <authorList>
            <person name="Santini S."/>
            <person name="Schenkelaars Q."/>
            <person name="Jourda C."/>
            <person name="Duchesne M."/>
            <person name="Belahbib H."/>
            <person name="Rocher C."/>
            <person name="Selva M."/>
            <person name="Riesgo A."/>
            <person name="Vervoort M."/>
            <person name="Leys S.P."/>
            <person name="Kodjabachian L."/>
            <person name="Le Bivic A."/>
            <person name="Borchiellini C."/>
            <person name="Claverie J.M."/>
            <person name="Renard E."/>
        </authorList>
    </citation>
    <scope>NUCLEOTIDE SEQUENCE [LARGE SCALE GENOMIC DNA]</scope>
    <source>
        <strain evidence="1">SPO-2</strain>
    </source>
</reference>
<dbReference type="GO" id="GO:0003676">
    <property type="term" value="F:nucleic acid binding"/>
    <property type="evidence" value="ECO:0007669"/>
    <property type="project" value="InterPro"/>
</dbReference>
<accession>A0AAV7JU28</accession>
<dbReference type="InterPro" id="IPR052709">
    <property type="entry name" value="Transposase-MT_Hybrid"/>
</dbReference>
<dbReference type="InterPro" id="IPR001888">
    <property type="entry name" value="Transposase_1"/>
</dbReference>
<evidence type="ECO:0000313" key="1">
    <source>
        <dbReference type="EMBL" id="KAI6652443.1"/>
    </source>
</evidence>
<name>A0AAV7JU28_9METZ</name>
<organism evidence="1 2">
    <name type="scientific">Oopsacas minuta</name>
    <dbReference type="NCBI Taxonomy" id="111878"/>
    <lineage>
        <taxon>Eukaryota</taxon>
        <taxon>Metazoa</taxon>
        <taxon>Porifera</taxon>
        <taxon>Hexactinellida</taxon>
        <taxon>Hexasterophora</taxon>
        <taxon>Lyssacinosida</taxon>
        <taxon>Leucopsacidae</taxon>
        <taxon>Oopsacas</taxon>
    </lineage>
</organism>
<dbReference type="PANTHER" id="PTHR46060:SF1">
    <property type="entry name" value="MARINER MOS1 TRANSPOSASE-LIKE PROTEIN"/>
    <property type="match status" value="1"/>
</dbReference>
<dbReference type="Pfam" id="PF01359">
    <property type="entry name" value="Transposase_1"/>
    <property type="match status" value="1"/>
</dbReference>
<dbReference type="AlphaFoldDB" id="A0AAV7JU28"/>
<gene>
    <name evidence="1" type="ORF">LOD99_7457</name>
</gene>
<dbReference type="InterPro" id="IPR036397">
    <property type="entry name" value="RNaseH_sf"/>
</dbReference>